<organism evidence="3 4">
    <name type="scientific">candidate division TA06 bacterium SM23_40</name>
    <dbReference type="NCBI Taxonomy" id="1703774"/>
    <lineage>
        <taxon>Bacteria</taxon>
        <taxon>Bacteria division TA06</taxon>
    </lineage>
</organism>
<dbReference type="InterPro" id="IPR010994">
    <property type="entry name" value="RuvA_2-like"/>
</dbReference>
<dbReference type="Pfam" id="PF14520">
    <property type="entry name" value="HHH_5"/>
    <property type="match status" value="1"/>
</dbReference>
<proteinExistence type="predicted"/>
<protein>
    <submittedName>
        <fullName evidence="3">Uncharacterized protein</fullName>
    </submittedName>
</protein>
<gene>
    <name evidence="3" type="ORF">AMJ82_03550</name>
</gene>
<dbReference type="InterPro" id="IPR055446">
    <property type="entry name" value="RecD2_N_OB"/>
</dbReference>
<evidence type="ECO:0000313" key="4">
    <source>
        <dbReference type="Proteomes" id="UP000051717"/>
    </source>
</evidence>
<dbReference type="Pfam" id="PF23139">
    <property type="entry name" value="OB_YrrC"/>
    <property type="match status" value="1"/>
</dbReference>
<accession>A0A0S8GC28</accession>
<dbReference type="Proteomes" id="UP000051717">
    <property type="component" value="Unassembled WGS sequence"/>
</dbReference>
<dbReference type="SUPFAM" id="SSF47781">
    <property type="entry name" value="RuvA domain 2-like"/>
    <property type="match status" value="1"/>
</dbReference>
<feature type="non-terminal residue" evidence="3">
    <location>
        <position position="182"/>
    </location>
</feature>
<feature type="domain" description="ATP-dependent RecD2 DNA helicase-like helix-hairpin-helix" evidence="1">
    <location>
        <begin position="144"/>
        <end position="182"/>
    </location>
</feature>
<feature type="domain" description="ATP-dependent RecD2 DNA helicase OB-fold" evidence="2">
    <location>
        <begin position="7"/>
        <end position="79"/>
    </location>
</feature>
<comment type="caution">
    <text evidence="3">The sequence shown here is derived from an EMBL/GenBank/DDBJ whole genome shotgun (WGS) entry which is preliminary data.</text>
</comment>
<evidence type="ECO:0000259" key="2">
    <source>
        <dbReference type="Pfam" id="PF23139"/>
    </source>
</evidence>
<evidence type="ECO:0000259" key="1">
    <source>
        <dbReference type="Pfam" id="PF14490"/>
    </source>
</evidence>
<sequence length="182" mass="20342">MGDHATTFEGVLERVVYTNDENGWSVVRLAVKGKRDLVTAVGSLPGVQPGESLRLRGEWVTDRKYGEQFRVDSFLTVKPSTLVGIERYLGSGLVKGIGKVMAARLVEHFGLETLDVIDEHPERLTEVDGIGPIRSSRITQAWEEQRKIKDVMLFLQSHGISSTYAIKIYRHYGDNAISVVKE</sequence>
<dbReference type="InterPro" id="IPR029493">
    <property type="entry name" value="RecD2-like_HHH"/>
</dbReference>
<reference evidence="3 4" key="1">
    <citation type="journal article" date="2015" name="Microbiome">
        <title>Genomic resolution of linkages in carbon, nitrogen, and sulfur cycling among widespread estuary sediment bacteria.</title>
        <authorList>
            <person name="Baker B.J."/>
            <person name="Lazar C.S."/>
            <person name="Teske A.P."/>
            <person name="Dick G.J."/>
        </authorList>
    </citation>
    <scope>NUCLEOTIDE SEQUENCE [LARGE SCALE GENOMIC DNA]</scope>
    <source>
        <strain evidence="3">SM23_40</strain>
    </source>
</reference>
<dbReference type="EMBL" id="LJUI01000019">
    <property type="protein sequence ID" value="KPK70225.1"/>
    <property type="molecule type" value="Genomic_DNA"/>
</dbReference>
<dbReference type="PATRIC" id="fig|1703774.3.peg.1157"/>
<name>A0A0S8GC28_UNCT6</name>
<dbReference type="AlphaFoldDB" id="A0A0S8GC28"/>
<dbReference type="Gene3D" id="1.10.150.20">
    <property type="entry name" value="5' to 3' exonuclease, C-terminal subdomain"/>
    <property type="match status" value="1"/>
</dbReference>
<dbReference type="Pfam" id="PF14490">
    <property type="entry name" value="HHH_RecD2"/>
    <property type="match status" value="1"/>
</dbReference>
<evidence type="ECO:0000313" key="3">
    <source>
        <dbReference type="EMBL" id="KPK70225.1"/>
    </source>
</evidence>